<dbReference type="PROSITE" id="PS51257">
    <property type="entry name" value="PROKAR_LIPOPROTEIN"/>
    <property type="match status" value="1"/>
</dbReference>
<dbReference type="KEGG" id="trc:DYE49_07995"/>
<evidence type="ECO:0000313" key="3">
    <source>
        <dbReference type="Proteomes" id="UP000578697"/>
    </source>
</evidence>
<dbReference type="EMBL" id="JACHFR010000001">
    <property type="protein sequence ID" value="MBB5217878.1"/>
    <property type="molecule type" value="Genomic_DNA"/>
</dbReference>
<evidence type="ECO:0000313" key="1">
    <source>
        <dbReference type="EMBL" id="MBB5217878.1"/>
    </source>
</evidence>
<gene>
    <name evidence="2" type="ORF">DYE49_07995</name>
    <name evidence="1" type="ORF">HNP77_000222</name>
</gene>
<protein>
    <submittedName>
        <fullName evidence="1">Uncharacterized protein</fullName>
    </submittedName>
</protein>
<dbReference type="Proteomes" id="UP000593591">
    <property type="component" value="Chromosome"/>
</dbReference>
<reference evidence="1 3" key="2">
    <citation type="submission" date="2020-08" db="EMBL/GenBank/DDBJ databases">
        <title>Genomic Encyclopedia of Type Strains, Phase IV (KMG-IV): sequencing the most valuable type-strain genomes for metagenomic binning, comparative biology and taxonomic classification.</title>
        <authorList>
            <person name="Goeker M."/>
        </authorList>
    </citation>
    <scope>NUCLEOTIDE SEQUENCE [LARGE SCALE GENOMIC DNA]</scope>
    <source>
        <strain evidence="1 3">DSM 103679</strain>
    </source>
</reference>
<name>A0A840SCI2_9SPIR</name>
<evidence type="ECO:0000313" key="4">
    <source>
        <dbReference type="Proteomes" id="UP000593591"/>
    </source>
</evidence>
<keyword evidence="3" id="KW-1185">Reference proteome</keyword>
<organism evidence="1 3">
    <name type="scientific">Treponema rectale</name>
    <dbReference type="NCBI Taxonomy" id="744512"/>
    <lineage>
        <taxon>Bacteria</taxon>
        <taxon>Pseudomonadati</taxon>
        <taxon>Spirochaetota</taxon>
        <taxon>Spirochaetia</taxon>
        <taxon>Spirochaetales</taxon>
        <taxon>Treponemataceae</taxon>
        <taxon>Treponema</taxon>
    </lineage>
</organism>
<evidence type="ECO:0000313" key="2">
    <source>
        <dbReference type="EMBL" id="QOS40398.1"/>
    </source>
</evidence>
<proteinExistence type="predicted"/>
<dbReference type="AlphaFoldDB" id="A0A840SCI2"/>
<sequence length="559" mass="64386">MLKKNYFFILICIFIAYIFSGCTKAKLLTAAGEKLEPVTEQSEKCAVEDPRNEPYLFYKFTDKQKELIKDMQCEKSGASFGIKISGPGDESRFSFGFLYKEDFKSGSKIVTPLSSRCQVRGKYSDVKADKFSLQLCIKRTDEPEGFYFYSAGKADLLDSWIEPYKIGIEFLPEPLFSYGIDGGTVSSEIYSVDFSRAEKTLPEGMKITLTLNTKETAAAKNEDRIVFENRGEVFTVRLSGKDSFDFDSRCFKNGTGVFKFTGGNKFVKSFTAVWCKEDEAIAADIGMILDWPEKNWRQKDYELFRWSIFPDVLFFDFKDYQIQDSFLTRLAYFVEKTGYKGTFVDDDFILNNHGYNAHDYKAKDLANFFTQALRHSVQLNENELLLRSILIRNGIIVTLPDGTFEEGTGCIISISRESSPSLRNQLVAHECWHGIYFMDSGFRDYVKSLYGSFNPDSLSFLKSYWATAKGLGYDLNDDYLMKNEFMAYHLQLSPQTTGAYFVTRSYWSNMRSFPDLQRYVQQTKGKDFEMVAYSLSDYVYERWGLYGGRTFLVFRESPE</sequence>
<dbReference type="Proteomes" id="UP000578697">
    <property type="component" value="Unassembled WGS sequence"/>
</dbReference>
<dbReference type="RefSeq" id="WP_184651322.1">
    <property type="nucleotide sequence ID" value="NZ_JACHFR010000001.1"/>
</dbReference>
<reference evidence="2 4" key="1">
    <citation type="submission" date="2018-08" db="EMBL/GenBank/DDBJ databases">
        <title>The first complete genome of Treponema rectale (CHPAT), a commensal spirochete of the bovine rectum.</title>
        <authorList>
            <person name="Staton G.J."/>
            <person name="Clegg S.R."/>
            <person name="Carter S.D."/>
            <person name="Radford A.D."/>
            <person name="Darby A."/>
            <person name="Hall N."/>
            <person name="Birtles R.J."/>
            <person name="Evans N.J."/>
        </authorList>
    </citation>
    <scope>NUCLEOTIDE SEQUENCE [LARGE SCALE GENOMIC DNA]</scope>
    <source>
        <strain evidence="2 4">CHPA</strain>
    </source>
</reference>
<dbReference type="EMBL" id="CP031517">
    <property type="protein sequence ID" value="QOS40398.1"/>
    <property type="molecule type" value="Genomic_DNA"/>
</dbReference>
<accession>A0A840SCI2</accession>